<evidence type="ECO:0000256" key="1">
    <source>
        <dbReference type="SAM" id="Phobius"/>
    </source>
</evidence>
<evidence type="ECO:0000313" key="3">
    <source>
        <dbReference type="Proteomes" id="UP000176568"/>
    </source>
</evidence>
<keyword evidence="1" id="KW-0812">Transmembrane</keyword>
<keyword evidence="1" id="KW-0472">Membrane</keyword>
<reference evidence="2 3" key="1">
    <citation type="journal article" date="2016" name="Nat. Commun.">
        <title>Thousands of microbial genomes shed light on interconnected biogeochemical processes in an aquifer system.</title>
        <authorList>
            <person name="Anantharaman K."/>
            <person name="Brown C.T."/>
            <person name="Hug L.A."/>
            <person name="Sharon I."/>
            <person name="Castelle C.J."/>
            <person name="Probst A.J."/>
            <person name="Thomas B.C."/>
            <person name="Singh A."/>
            <person name="Wilkins M.J."/>
            <person name="Karaoz U."/>
            <person name="Brodie E.L."/>
            <person name="Williams K.H."/>
            <person name="Hubbard S.S."/>
            <person name="Banfield J.F."/>
        </authorList>
    </citation>
    <scope>NUCLEOTIDE SEQUENCE [LARGE SCALE GENOMIC DNA]</scope>
</reference>
<comment type="caution">
    <text evidence="2">The sequence shown here is derived from an EMBL/GenBank/DDBJ whole genome shotgun (WGS) entry which is preliminary data.</text>
</comment>
<accession>A0A1F4Y253</accession>
<keyword evidence="1" id="KW-1133">Transmembrane helix</keyword>
<gene>
    <name evidence="2" type="ORF">A2419_00280</name>
</gene>
<protein>
    <submittedName>
        <fullName evidence="2">Uncharacterized protein</fullName>
    </submittedName>
</protein>
<name>A0A1F4Y253_9BACT</name>
<dbReference type="STRING" id="1797247.A2419_00280"/>
<sequence>MFGIFQGNPRDWSWGGDSSEPRDIGAGLIFALLGWGIAFLVSAILWHFLGWVSLRGFCIDGGVLCILCAVGCAFLKRRWFSITIG</sequence>
<evidence type="ECO:0000313" key="2">
    <source>
        <dbReference type="EMBL" id="OGC88050.1"/>
    </source>
</evidence>
<feature type="transmembrane region" description="Helical" evidence="1">
    <location>
        <begin position="54"/>
        <end position="75"/>
    </location>
</feature>
<organism evidence="2 3">
    <name type="scientific">Candidatus Adlerbacteria bacterium RIFOXYC1_FULL_48_26</name>
    <dbReference type="NCBI Taxonomy" id="1797247"/>
    <lineage>
        <taxon>Bacteria</taxon>
        <taxon>Candidatus Adleribacteriota</taxon>
    </lineage>
</organism>
<dbReference type="EMBL" id="MEXB01000013">
    <property type="protein sequence ID" value="OGC88050.1"/>
    <property type="molecule type" value="Genomic_DNA"/>
</dbReference>
<proteinExistence type="predicted"/>
<dbReference type="Proteomes" id="UP000176568">
    <property type="component" value="Unassembled WGS sequence"/>
</dbReference>
<dbReference type="AlphaFoldDB" id="A0A1F4Y253"/>
<feature type="transmembrane region" description="Helical" evidence="1">
    <location>
        <begin position="28"/>
        <end position="48"/>
    </location>
</feature>